<dbReference type="InterPro" id="IPR008972">
    <property type="entry name" value="Cupredoxin"/>
</dbReference>
<dbReference type="Gene3D" id="2.60.40.420">
    <property type="entry name" value="Cupredoxins - blue copper proteins"/>
    <property type="match status" value="1"/>
</dbReference>
<evidence type="ECO:0000313" key="4">
    <source>
        <dbReference type="Proteomes" id="UP000306585"/>
    </source>
</evidence>
<comment type="caution">
    <text evidence="3">The sequence shown here is derived from an EMBL/GenBank/DDBJ whole genome shotgun (WGS) entry which is preliminary data.</text>
</comment>
<keyword evidence="1" id="KW-0472">Membrane</keyword>
<sequence>MLVVNLIGIGLIALIIWWFWLYRPGNGVAAAPGQVIEVRVRDGVYEPSLIDAIAGKGISLKFTREDETACAGQVIFPELGIQKELPIGRPVVIRLVPPEPGEYAFHCQMGMYRGILRAHSG</sequence>
<dbReference type="EMBL" id="VBRY01000007">
    <property type="protein sequence ID" value="TLS67024.1"/>
    <property type="molecule type" value="Genomic_DNA"/>
</dbReference>
<keyword evidence="1" id="KW-0812">Transmembrane</keyword>
<name>A0A5R9GV25_9PROT</name>
<dbReference type="OrthoDB" id="5958460at2"/>
<evidence type="ECO:0000259" key="2">
    <source>
        <dbReference type="Pfam" id="PF13473"/>
    </source>
</evidence>
<evidence type="ECO:0000313" key="3">
    <source>
        <dbReference type="EMBL" id="TLS67024.1"/>
    </source>
</evidence>
<keyword evidence="4" id="KW-1185">Reference proteome</keyword>
<keyword evidence="1" id="KW-1133">Transmembrane helix</keyword>
<protein>
    <submittedName>
        <fullName evidence="3">Cupredoxin domain-containing protein</fullName>
    </submittedName>
</protein>
<gene>
    <name evidence="3" type="ORF">FEF65_08740</name>
</gene>
<reference evidence="3 4" key="1">
    <citation type="journal article" date="2019" name="Appl. Environ. Microbiol.">
        <title>Environmental Evidence and Genomic Insight of Iron-oxidizing Bacteria Preference Towards More Corrosion Resistant Stainless Steel at Higher Salinities.</title>
        <authorList>
            <person name="Garrison C.E."/>
            <person name="Price K.A."/>
            <person name="Field E.K."/>
        </authorList>
    </citation>
    <scope>NUCLEOTIDE SEQUENCE [LARGE SCALE GENOMIC DNA]</scope>
    <source>
        <strain evidence="3 4">P3</strain>
    </source>
</reference>
<accession>A0A5R9GV25</accession>
<evidence type="ECO:0000256" key="1">
    <source>
        <dbReference type="SAM" id="Phobius"/>
    </source>
</evidence>
<proteinExistence type="predicted"/>
<dbReference type="SUPFAM" id="SSF49503">
    <property type="entry name" value="Cupredoxins"/>
    <property type="match status" value="1"/>
</dbReference>
<organism evidence="3 4">
    <name type="scientific">Mariprofundus erugo</name>
    <dbReference type="NCBI Taxonomy" id="2528639"/>
    <lineage>
        <taxon>Bacteria</taxon>
        <taxon>Pseudomonadati</taxon>
        <taxon>Pseudomonadota</taxon>
        <taxon>Candidatius Mariprofundia</taxon>
        <taxon>Mariprofundales</taxon>
        <taxon>Mariprofundaceae</taxon>
        <taxon>Mariprofundus</taxon>
    </lineage>
</organism>
<feature type="domain" description="EfeO-type cupredoxin-like" evidence="2">
    <location>
        <begin position="12"/>
        <end position="115"/>
    </location>
</feature>
<dbReference type="Pfam" id="PF13473">
    <property type="entry name" value="Cupredoxin_1"/>
    <property type="match status" value="1"/>
</dbReference>
<dbReference type="AlphaFoldDB" id="A0A5R9GV25"/>
<dbReference type="InterPro" id="IPR028096">
    <property type="entry name" value="EfeO_Cupredoxin"/>
</dbReference>
<dbReference type="Proteomes" id="UP000306585">
    <property type="component" value="Unassembled WGS sequence"/>
</dbReference>
<feature type="transmembrane region" description="Helical" evidence="1">
    <location>
        <begin position="6"/>
        <end position="22"/>
    </location>
</feature>
<dbReference type="RefSeq" id="WP_138239415.1">
    <property type="nucleotide sequence ID" value="NZ_VBRY01000007.1"/>
</dbReference>